<proteinExistence type="predicted"/>
<evidence type="ECO:0000313" key="2">
    <source>
        <dbReference type="Proteomes" id="UP000063308"/>
    </source>
</evidence>
<accession>A0A0E4BV89</accession>
<gene>
    <name evidence="1" type="ORF">NK6_8705</name>
</gene>
<organism evidence="1 2">
    <name type="scientific">Bradyrhizobium diazoefficiens</name>
    <dbReference type="NCBI Taxonomy" id="1355477"/>
    <lineage>
        <taxon>Bacteria</taxon>
        <taxon>Pseudomonadati</taxon>
        <taxon>Pseudomonadota</taxon>
        <taxon>Alphaproteobacteria</taxon>
        <taxon>Hyphomicrobiales</taxon>
        <taxon>Nitrobacteraceae</taxon>
        <taxon>Bradyrhizobium</taxon>
    </lineage>
</organism>
<sequence length="160" mass="17907">MTDEAVTDEKRLEFATQARQLLALFNEPFWGATREQTDEMHLADYCETLAKGRTDLGLAEETAMHAVMGPGDIVYAVTGNTPNAGDRAKALVGFINTMPFLLDALEDLIDLKRTYSARVTELITHNSEQLMENRAQRDVIRQQQAKIDWLLKQIPGVEAA</sequence>
<dbReference type="Proteomes" id="UP000063308">
    <property type="component" value="Chromosome"/>
</dbReference>
<evidence type="ECO:0000313" key="1">
    <source>
        <dbReference type="EMBL" id="BAR61852.1"/>
    </source>
</evidence>
<dbReference type="EMBL" id="AP014685">
    <property type="protein sequence ID" value="BAR61852.1"/>
    <property type="molecule type" value="Genomic_DNA"/>
</dbReference>
<reference evidence="1 2" key="1">
    <citation type="submission" date="2014-11" db="EMBL/GenBank/DDBJ databases">
        <title>Symbiosis island explosion on the genome of extra-slow-growing strains of soybean bradyrhizobia with massive insertion sequences.</title>
        <authorList>
            <person name="Iida T."/>
            <person name="Minamisawa K."/>
        </authorList>
    </citation>
    <scope>NUCLEOTIDE SEQUENCE [LARGE SCALE GENOMIC DNA]</scope>
    <source>
        <strain evidence="1 2">NK6</strain>
    </source>
</reference>
<name>A0A0E4BV89_9BRAD</name>
<protein>
    <submittedName>
        <fullName evidence="1">Uncharacterized protein</fullName>
    </submittedName>
</protein>
<dbReference type="AlphaFoldDB" id="A0A0E4BV89"/>